<dbReference type="KEGG" id="dpx:DAPPUDRAFT_116341"/>
<organism evidence="17 18">
    <name type="scientific">Daphnia pulex</name>
    <name type="common">Water flea</name>
    <dbReference type="NCBI Taxonomy" id="6669"/>
    <lineage>
        <taxon>Eukaryota</taxon>
        <taxon>Metazoa</taxon>
        <taxon>Ecdysozoa</taxon>
        <taxon>Arthropoda</taxon>
        <taxon>Crustacea</taxon>
        <taxon>Branchiopoda</taxon>
        <taxon>Diplostraca</taxon>
        <taxon>Cladocera</taxon>
        <taxon>Anomopoda</taxon>
        <taxon>Daphniidae</taxon>
        <taxon>Daphnia</taxon>
    </lineage>
</organism>
<keyword evidence="12 15" id="KW-0472">Membrane</keyword>
<keyword evidence="9" id="KW-0106">Calcium</keyword>
<dbReference type="AlphaFoldDB" id="E9HP40"/>
<dbReference type="InterPro" id="IPR009567">
    <property type="entry name" value="SARAF"/>
</dbReference>
<evidence type="ECO:0000256" key="15">
    <source>
        <dbReference type="SAM" id="Phobius"/>
    </source>
</evidence>
<evidence type="ECO:0000313" key="18">
    <source>
        <dbReference type="Proteomes" id="UP000000305"/>
    </source>
</evidence>
<dbReference type="PANTHER" id="PTHR15929:SF0">
    <property type="entry name" value="STORE-OPERATED CALCIUM ENTRY-ASSOCIATED REGULATORY FACTOR"/>
    <property type="match status" value="1"/>
</dbReference>
<keyword evidence="8" id="KW-0256">Endoplasmic reticulum</keyword>
<feature type="transmembrane region" description="Helical" evidence="15">
    <location>
        <begin position="113"/>
        <end position="136"/>
    </location>
</feature>
<dbReference type="GO" id="GO:2001256">
    <property type="term" value="P:regulation of store-operated calcium entry"/>
    <property type="evidence" value="ECO:0000318"/>
    <property type="project" value="GO_Central"/>
</dbReference>
<evidence type="ECO:0000256" key="11">
    <source>
        <dbReference type="ARBA" id="ARBA00023065"/>
    </source>
</evidence>
<name>E9HP40_DAPPU</name>
<keyword evidence="7 16" id="KW-0732">Signal</keyword>
<feature type="chain" id="PRO_5003241908" description="Store-operated calcium entry-associated regulatory factor" evidence="16">
    <location>
        <begin position="21"/>
        <end position="202"/>
    </location>
</feature>
<keyword evidence="6 15" id="KW-0812">Transmembrane</keyword>
<dbReference type="OrthoDB" id="20303at2759"/>
<evidence type="ECO:0000256" key="14">
    <source>
        <dbReference type="SAM" id="MobiDB-lite"/>
    </source>
</evidence>
<sequence length="202" mass="22275">MLTNLKSVILVFVSLHVTFGASNPDYSIQMSKIKVLTLNHGKMTNSRRRENQGSDGITIKWECKTDMKNVYRFGKIMLEYNINLTKEGIDNHPRIPIIDIGPPSINQGTSTELSSLTIFLICLGVLLFVTAIFGLIECVVCSERSSSYHVHSDVSFTRPVPYSVYRPTTVFVSNNRKSTTGNKVASSSGTRTASGFGGTTSR</sequence>
<keyword evidence="18" id="KW-1185">Reference proteome</keyword>
<dbReference type="PANTHER" id="PTHR15929">
    <property type="entry name" value="STORE-OPERATED CALCIUM ENTRY-ASSOCIATED REGULATORY FACTOR"/>
    <property type="match status" value="1"/>
</dbReference>
<evidence type="ECO:0000313" key="17">
    <source>
        <dbReference type="EMBL" id="EFX66501.1"/>
    </source>
</evidence>
<dbReference type="STRING" id="6669.E9HP40"/>
<comment type="subcellular location">
    <subcellularLocation>
        <location evidence="1">Endoplasmic reticulum membrane</location>
        <topology evidence="1">Single-pass type I membrane protein</topology>
    </subcellularLocation>
</comment>
<keyword evidence="10 15" id="KW-1133">Transmembrane helix</keyword>
<keyword evidence="11" id="KW-0406">Ion transport</keyword>
<dbReference type="eggNOG" id="ENOG502RTCI">
    <property type="taxonomic scope" value="Eukaryota"/>
</dbReference>
<dbReference type="EMBL" id="GL732702">
    <property type="protein sequence ID" value="EFX66501.1"/>
    <property type="molecule type" value="Genomic_DNA"/>
</dbReference>
<evidence type="ECO:0000256" key="10">
    <source>
        <dbReference type="ARBA" id="ARBA00022989"/>
    </source>
</evidence>
<evidence type="ECO:0000256" key="16">
    <source>
        <dbReference type="SAM" id="SignalP"/>
    </source>
</evidence>
<gene>
    <name evidence="17" type="ORF">DAPPUDRAFT_116341</name>
</gene>
<evidence type="ECO:0000256" key="1">
    <source>
        <dbReference type="ARBA" id="ARBA00004115"/>
    </source>
</evidence>
<feature type="signal peptide" evidence="16">
    <location>
        <begin position="1"/>
        <end position="20"/>
    </location>
</feature>
<dbReference type="GO" id="GO:0006816">
    <property type="term" value="P:calcium ion transport"/>
    <property type="evidence" value="ECO:0007669"/>
    <property type="project" value="UniProtKB-KW"/>
</dbReference>
<accession>E9HP40</accession>
<protein>
    <recommendedName>
        <fullName evidence="3">Store-operated calcium entry-associated regulatory factor</fullName>
    </recommendedName>
    <alternativeName>
        <fullName evidence="13">Transmembrane protein 66</fullName>
    </alternativeName>
</protein>
<evidence type="ECO:0000256" key="8">
    <source>
        <dbReference type="ARBA" id="ARBA00022824"/>
    </source>
</evidence>
<evidence type="ECO:0000256" key="4">
    <source>
        <dbReference type="ARBA" id="ARBA00022448"/>
    </source>
</evidence>
<evidence type="ECO:0000256" key="7">
    <source>
        <dbReference type="ARBA" id="ARBA00022729"/>
    </source>
</evidence>
<dbReference type="HOGENOM" id="CLU_046802_2_0_1"/>
<feature type="compositionally biased region" description="Polar residues" evidence="14">
    <location>
        <begin position="176"/>
        <end position="194"/>
    </location>
</feature>
<reference evidence="17 18" key="1">
    <citation type="journal article" date="2011" name="Science">
        <title>The ecoresponsive genome of Daphnia pulex.</title>
        <authorList>
            <person name="Colbourne J.K."/>
            <person name="Pfrender M.E."/>
            <person name="Gilbert D."/>
            <person name="Thomas W.K."/>
            <person name="Tucker A."/>
            <person name="Oakley T.H."/>
            <person name="Tokishita S."/>
            <person name="Aerts A."/>
            <person name="Arnold G.J."/>
            <person name="Basu M.K."/>
            <person name="Bauer D.J."/>
            <person name="Caceres C.E."/>
            <person name="Carmel L."/>
            <person name="Casola C."/>
            <person name="Choi J.H."/>
            <person name="Detter J.C."/>
            <person name="Dong Q."/>
            <person name="Dusheyko S."/>
            <person name="Eads B.D."/>
            <person name="Frohlich T."/>
            <person name="Geiler-Samerotte K.A."/>
            <person name="Gerlach D."/>
            <person name="Hatcher P."/>
            <person name="Jogdeo S."/>
            <person name="Krijgsveld J."/>
            <person name="Kriventseva E.V."/>
            <person name="Kultz D."/>
            <person name="Laforsch C."/>
            <person name="Lindquist E."/>
            <person name="Lopez J."/>
            <person name="Manak J.R."/>
            <person name="Muller J."/>
            <person name="Pangilinan J."/>
            <person name="Patwardhan R.P."/>
            <person name="Pitluck S."/>
            <person name="Pritham E.J."/>
            <person name="Rechtsteiner A."/>
            <person name="Rho M."/>
            <person name="Rogozin I.B."/>
            <person name="Sakarya O."/>
            <person name="Salamov A."/>
            <person name="Schaack S."/>
            <person name="Shapiro H."/>
            <person name="Shiga Y."/>
            <person name="Skalitzky C."/>
            <person name="Smith Z."/>
            <person name="Souvorov A."/>
            <person name="Sung W."/>
            <person name="Tang Z."/>
            <person name="Tsuchiya D."/>
            <person name="Tu H."/>
            <person name="Vos H."/>
            <person name="Wang M."/>
            <person name="Wolf Y.I."/>
            <person name="Yamagata H."/>
            <person name="Yamada T."/>
            <person name="Ye Y."/>
            <person name="Shaw J.R."/>
            <person name="Andrews J."/>
            <person name="Crease T.J."/>
            <person name="Tang H."/>
            <person name="Lucas S.M."/>
            <person name="Robertson H.M."/>
            <person name="Bork P."/>
            <person name="Koonin E.V."/>
            <person name="Zdobnov E.M."/>
            <person name="Grigoriev I.V."/>
            <person name="Lynch M."/>
            <person name="Boore J.L."/>
        </authorList>
    </citation>
    <scope>NUCLEOTIDE SEQUENCE [LARGE SCALE GENOMIC DNA]</scope>
</reference>
<dbReference type="InParanoid" id="E9HP40"/>
<evidence type="ECO:0000256" key="12">
    <source>
        <dbReference type="ARBA" id="ARBA00023136"/>
    </source>
</evidence>
<dbReference type="PhylomeDB" id="E9HP40"/>
<evidence type="ECO:0000256" key="5">
    <source>
        <dbReference type="ARBA" id="ARBA00022568"/>
    </source>
</evidence>
<feature type="region of interest" description="Disordered" evidence="14">
    <location>
        <begin position="176"/>
        <end position="202"/>
    </location>
</feature>
<dbReference type="GO" id="GO:0005789">
    <property type="term" value="C:endoplasmic reticulum membrane"/>
    <property type="evidence" value="ECO:0000318"/>
    <property type="project" value="GO_Central"/>
</dbReference>
<keyword evidence="5" id="KW-0109">Calcium transport</keyword>
<comment type="similarity">
    <text evidence="2">Belongs to the SARAF family.</text>
</comment>
<keyword evidence="4" id="KW-0813">Transport</keyword>
<evidence type="ECO:0000256" key="6">
    <source>
        <dbReference type="ARBA" id="ARBA00022692"/>
    </source>
</evidence>
<dbReference type="Proteomes" id="UP000000305">
    <property type="component" value="Unassembled WGS sequence"/>
</dbReference>
<evidence type="ECO:0000256" key="13">
    <source>
        <dbReference type="ARBA" id="ARBA00031116"/>
    </source>
</evidence>
<evidence type="ECO:0000256" key="2">
    <source>
        <dbReference type="ARBA" id="ARBA00006833"/>
    </source>
</evidence>
<proteinExistence type="inferred from homology"/>
<evidence type="ECO:0000256" key="3">
    <source>
        <dbReference type="ARBA" id="ARBA00016584"/>
    </source>
</evidence>
<evidence type="ECO:0000256" key="9">
    <source>
        <dbReference type="ARBA" id="ARBA00022837"/>
    </source>
</evidence>